<feature type="domain" description="ABC-2 type transporter transmembrane" evidence="6">
    <location>
        <begin position="21"/>
        <end position="363"/>
    </location>
</feature>
<evidence type="ECO:0000313" key="8">
    <source>
        <dbReference type="Proteomes" id="UP001343257"/>
    </source>
</evidence>
<comment type="caution">
    <text evidence="7">The sequence shown here is derived from an EMBL/GenBank/DDBJ whole genome shotgun (WGS) entry which is preliminary data.</text>
</comment>
<evidence type="ECO:0000256" key="1">
    <source>
        <dbReference type="ARBA" id="ARBA00004141"/>
    </source>
</evidence>
<keyword evidence="8" id="KW-1185">Reference proteome</keyword>
<gene>
    <name evidence="7" type="ORF">P9847_15620</name>
</gene>
<accession>A0ABU6PV29</accession>
<name>A0ABU6PV29_9BACL</name>
<protein>
    <recommendedName>
        <fullName evidence="6">ABC-2 type transporter transmembrane domain-containing protein</fullName>
    </recommendedName>
</protein>
<proteinExistence type="predicted"/>
<reference evidence="7 8" key="1">
    <citation type="submission" date="2023-03" db="EMBL/GenBank/DDBJ databases">
        <title>Bacillus Genome Sequencing.</title>
        <authorList>
            <person name="Dunlap C."/>
        </authorList>
    </citation>
    <scope>NUCLEOTIDE SEQUENCE [LARGE SCALE GENOMIC DNA]</scope>
    <source>
        <strain evidence="7 8">NRS-52</strain>
    </source>
</reference>
<evidence type="ECO:0000259" key="6">
    <source>
        <dbReference type="Pfam" id="PF12698"/>
    </source>
</evidence>
<feature type="transmembrane region" description="Helical" evidence="5">
    <location>
        <begin position="230"/>
        <end position="254"/>
    </location>
</feature>
<feature type="transmembrane region" description="Helical" evidence="5">
    <location>
        <begin position="322"/>
        <end position="344"/>
    </location>
</feature>
<sequence length="387" mass="42745">MKNIVTFLKNKSVIGGITMVLFYQVAFILIFMTGYSAIPKNMNEMTVAIVNEDQQAGKEIAAGLAKQLPFKMVTDLPLDQAQEELNDREIALVIHIPQDFTKQLSTSGTKAKMDFFMNQSNPAMVSSSMQSVVMQITTNLNNQLATQTAQGVFQSMKVPAEQAQKLASEIPTKLDANIVNTNPVPPGMHNQMAPFFLTMVSYVGAMIFSMMIVGAMNVLKRKMGFWQTFWSAQATIAMVALIAPLIGISIYFLIQGGYGAEIFVKVWLTHALELFGAIEFMSIFSLLLKDKAIFANLTLMLIQTISSGATMSREMMPWLFKIVSYISIMFYTVQTDFSIIFGGGKLTEHLLGLWIASIASMIICLISFYFVSPKESADENKPAAAVS</sequence>
<dbReference type="InterPro" id="IPR013525">
    <property type="entry name" value="ABC2_TM"/>
</dbReference>
<keyword evidence="2 5" id="KW-0812">Transmembrane</keyword>
<dbReference type="EMBL" id="JARTLD010000037">
    <property type="protein sequence ID" value="MED5018737.1"/>
    <property type="molecule type" value="Genomic_DNA"/>
</dbReference>
<comment type="subcellular location">
    <subcellularLocation>
        <location evidence="1">Membrane</location>
        <topology evidence="1">Multi-pass membrane protein</topology>
    </subcellularLocation>
</comment>
<dbReference type="Pfam" id="PF12698">
    <property type="entry name" value="ABC2_membrane_3"/>
    <property type="match status" value="1"/>
</dbReference>
<evidence type="ECO:0000313" key="7">
    <source>
        <dbReference type="EMBL" id="MED5018737.1"/>
    </source>
</evidence>
<feature type="transmembrane region" description="Helical" evidence="5">
    <location>
        <begin position="266"/>
        <end position="287"/>
    </location>
</feature>
<organism evidence="7 8">
    <name type="scientific">Paenibacillus chibensis</name>
    <dbReference type="NCBI Taxonomy" id="59846"/>
    <lineage>
        <taxon>Bacteria</taxon>
        <taxon>Bacillati</taxon>
        <taxon>Bacillota</taxon>
        <taxon>Bacilli</taxon>
        <taxon>Bacillales</taxon>
        <taxon>Paenibacillaceae</taxon>
        <taxon>Paenibacillus</taxon>
    </lineage>
</organism>
<dbReference type="Gene3D" id="3.40.1710.10">
    <property type="entry name" value="abc type-2 transporter like domain"/>
    <property type="match status" value="1"/>
</dbReference>
<evidence type="ECO:0000256" key="5">
    <source>
        <dbReference type="SAM" id="Phobius"/>
    </source>
</evidence>
<evidence type="ECO:0000256" key="2">
    <source>
        <dbReference type="ARBA" id="ARBA00022692"/>
    </source>
</evidence>
<feature type="transmembrane region" description="Helical" evidence="5">
    <location>
        <begin position="350"/>
        <end position="371"/>
    </location>
</feature>
<feature type="transmembrane region" description="Helical" evidence="5">
    <location>
        <begin position="12"/>
        <end position="35"/>
    </location>
</feature>
<keyword evidence="3 5" id="KW-1133">Transmembrane helix</keyword>
<dbReference type="PANTHER" id="PTHR43077:SF5">
    <property type="entry name" value="PHAGE INFECTION PROTEIN"/>
    <property type="match status" value="1"/>
</dbReference>
<dbReference type="Proteomes" id="UP001343257">
    <property type="component" value="Unassembled WGS sequence"/>
</dbReference>
<feature type="transmembrane region" description="Helical" evidence="5">
    <location>
        <begin position="195"/>
        <end position="218"/>
    </location>
</feature>
<evidence type="ECO:0000256" key="4">
    <source>
        <dbReference type="ARBA" id="ARBA00023136"/>
    </source>
</evidence>
<keyword evidence="4 5" id="KW-0472">Membrane</keyword>
<dbReference type="PANTHER" id="PTHR43077">
    <property type="entry name" value="TRANSPORT PERMEASE YVFS-RELATED"/>
    <property type="match status" value="1"/>
</dbReference>
<dbReference type="RefSeq" id="WP_328279246.1">
    <property type="nucleotide sequence ID" value="NZ_JARTLD010000037.1"/>
</dbReference>
<dbReference type="InterPro" id="IPR051328">
    <property type="entry name" value="T7SS_ABC-Transporter"/>
</dbReference>
<evidence type="ECO:0000256" key="3">
    <source>
        <dbReference type="ARBA" id="ARBA00022989"/>
    </source>
</evidence>